<comment type="caution">
    <text evidence="1">The sequence shown here is derived from an EMBL/GenBank/DDBJ whole genome shotgun (WGS) entry which is preliminary data.</text>
</comment>
<gene>
    <name evidence="1" type="ORF">EAX61_06880</name>
</gene>
<sequence length="64" mass="7452">MASYGQRYDAVKFRPIGFEKNNAPKKRIIFFNPLSVGRKIFTKKLDSIATPPERLLSFFVFLLK</sequence>
<keyword evidence="2" id="KW-1185">Reference proteome</keyword>
<accession>A0A3M0G667</accession>
<dbReference type="EMBL" id="REFV01000005">
    <property type="protein sequence ID" value="RMB60540.1"/>
    <property type="molecule type" value="Genomic_DNA"/>
</dbReference>
<evidence type="ECO:0000313" key="2">
    <source>
        <dbReference type="Proteomes" id="UP000281985"/>
    </source>
</evidence>
<protein>
    <submittedName>
        <fullName evidence="1">Uncharacterized protein</fullName>
    </submittedName>
</protein>
<dbReference type="AlphaFoldDB" id="A0A3M0G667"/>
<reference evidence="1 2" key="1">
    <citation type="submission" date="2018-10" db="EMBL/GenBank/DDBJ databases">
        <title>Dokdonia luteus sp. nov., isolated from sea water.</title>
        <authorList>
            <person name="Zhou L.Y."/>
            <person name="Du Z.J."/>
        </authorList>
    </citation>
    <scope>NUCLEOTIDE SEQUENCE [LARGE SCALE GENOMIC DNA]</scope>
    <source>
        <strain evidence="1 2">SH27</strain>
    </source>
</reference>
<name>A0A3M0G667_9FLAO</name>
<organism evidence="1 2">
    <name type="scientific">Dokdonia sinensis</name>
    <dbReference type="NCBI Taxonomy" id="2479847"/>
    <lineage>
        <taxon>Bacteria</taxon>
        <taxon>Pseudomonadati</taxon>
        <taxon>Bacteroidota</taxon>
        <taxon>Flavobacteriia</taxon>
        <taxon>Flavobacteriales</taxon>
        <taxon>Flavobacteriaceae</taxon>
        <taxon>Dokdonia</taxon>
    </lineage>
</organism>
<evidence type="ECO:0000313" key="1">
    <source>
        <dbReference type="EMBL" id="RMB60540.1"/>
    </source>
</evidence>
<proteinExistence type="predicted"/>
<dbReference type="Proteomes" id="UP000281985">
    <property type="component" value="Unassembled WGS sequence"/>
</dbReference>